<feature type="domain" description="Nephrocystin 3-like N-terminal" evidence="3">
    <location>
        <begin position="401"/>
        <end position="578"/>
    </location>
</feature>
<dbReference type="InterPro" id="IPR023165">
    <property type="entry name" value="rRNA_Ade_diMease-like_C"/>
</dbReference>
<reference evidence="4 5" key="1">
    <citation type="journal article" date="2011" name="Nat. Biotechnol.">
        <title>Comparative genomic analysis of the thermophilic biomass-degrading fungi Myceliophthora thermophila and Thielavia terrestris.</title>
        <authorList>
            <person name="Berka R.M."/>
            <person name="Grigoriev I.V."/>
            <person name="Otillar R."/>
            <person name="Salamov A."/>
            <person name="Grimwood J."/>
            <person name="Reid I."/>
            <person name="Ishmael N."/>
            <person name="John T."/>
            <person name="Darmond C."/>
            <person name="Moisan M.-C."/>
            <person name="Henrissat B."/>
            <person name="Coutinho P.M."/>
            <person name="Lombard V."/>
            <person name="Natvig D.O."/>
            <person name="Lindquist E."/>
            <person name="Schmutz J."/>
            <person name="Lucas S."/>
            <person name="Harris P."/>
            <person name="Powlowski J."/>
            <person name="Bellemare A."/>
            <person name="Taylor D."/>
            <person name="Butler G."/>
            <person name="de Vries R.P."/>
            <person name="Allijn I.E."/>
            <person name="van den Brink J."/>
            <person name="Ushinsky S."/>
            <person name="Storms R."/>
            <person name="Powell A.J."/>
            <person name="Paulsen I.T."/>
            <person name="Elbourne L.D.H."/>
            <person name="Baker S.E."/>
            <person name="Magnuson J."/>
            <person name="LaBoissiere S."/>
            <person name="Clutterbuck A.J."/>
            <person name="Martinez D."/>
            <person name="Wogulis M."/>
            <person name="de Leon A.L."/>
            <person name="Rey M.W."/>
            <person name="Tsang A."/>
        </authorList>
    </citation>
    <scope>NUCLEOTIDE SEQUENCE [LARGE SCALE GENOMIC DNA]</scope>
    <source>
        <strain evidence="5">ATCC 38088 / NRRL 8126</strain>
    </source>
</reference>
<proteinExistence type="predicted"/>
<accession>G2R6N7</accession>
<dbReference type="InterPro" id="IPR056884">
    <property type="entry name" value="NPHP3-like_N"/>
</dbReference>
<dbReference type="Gene3D" id="1.10.8.100">
    <property type="entry name" value="Ribosomal RNA adenine dimethylase-like, domain 2"/>
    <property type="match status" value="1"/>
</dbReference>
<dbReference type="GeneID" id="11516509"/>
<feature type="region of interest" description="Disordered" evidence="2">
    <location>
        <begin position="54"/>
        <end position="103"/>
    </location>
</feature>
<dbReference type="SUPFAM" id="SSF53335">
    <property type="entry name" value="S-adenosyl-L-methionine-dependent methyltransferases"/>
    <property type="match status" value="1"/>
</dbReference>
<dbReference type="HOGENOM" id="CLU_241942_0_0_1"/>
<feature type="region of interest" description="Disordered" evidence="2">
    <location>
        <begin position="852"/>
        <end position="899"/>
    </location>
</feature>
<name>G2R6N7_THETT</name>
<evidence type="ECO:0000259" key="3">
    <source>
        <dbReference type="Pfam" id="PF24883"/>
    </source>
</evidence>
<dbReference type="PANTHER" id="PTHR10039">
    <property type="entry name" value="AMELOGENIN"/>
    <property type="match status" value="1"/>
</dbReference>
<evidence type="ECO:0000256" key="1">
    <source>
        <dbReference type="ARBA" id="ARBA00022737"/>
    </source>
</evidence>
<dbReference type="SUPFAM" id="SSF52540">
    <property type="entry name" value="P-loop containing nucleoside triphosphate hydrolases"/>
    <property type="match status" value="1"/>
</dbReference>
<dbReference type="EMBL" id="CP003011">
    <property type="protein sequence ID" value="AEO67669.1"/>
    <property type="molecule type" value="Genomic_DNA"/>
</dbReference>
<dbReference type="Gene3D" id="3.40.50.150">
    <property type="entry name" value="Vaccinia Virus protein VP39"/>
    <property type="match status" value="1"/>
</dbReference>
<sequence length="1667" mass="187208">MKVNEDAIKPVGLTLLYEPDWPIDPAVDVVLVHGIGGHPVRSWKCQSQEQALAATQTTVSHPGIKRRLTKRQPTALLRRSNSEPLLPRDQRAGSSARTPLGNLSAKSASRLNLDISAEPTRQGSLSRSRSLLRKISVKSASRLKLAVLAEPAGQRHLQDGAYWPLDFFPASCPNARLFTWGYHTLVTGTKPLPLQADIFSHAKELLLLRLSEAEHDGPLKEILLSTSAVIFLGSPHRGTEHCKLGDAIRSMASVTLPGDPDDPALQELCGANSVAVELGRQAFVRLWNEYNFKVKTFQESVIPSYQHPEIRAETTIRRLASFIGDPREDAETIYALHADICRFGSAEDAGYRALMKTLTAIICKEEDARHVLNTKETECLSVLVQPQPALPETHPATSYPGTCLWLYDLHDFKAWHHRDGPNKHKILWIRGESGCGKTILLRSLRRRLERQWGPAGAAFIWCAAQACNGTDVPLAGHYHVSPAGVYRDLLAQLFLLDPRLRKALLALYNQPRSDPRTFDDAQVVSFFADYYVNQKIETPVRRTFIIVEIADEACPAYVNELLNRLSRLARNSDFSICVASGYRQEIIEEENLISIPMHLRNTDDILRYVNLNLLAEWEERDSAVMTIGRKARGVFLWAEIMVNILNAAIIEGATQEMIEYTLDEVPDDLHGLYEWMLSTLNDRERAESLLLFQWVMLAAEPMRLNDLFLAVRLTDADPFALYRKHGPLMALDIGMPLSMRELRQLRNSEINSDTPDQFHRFLRARSIGLLELKSDSHQSAANEPLGLQRVQPIHSSVRTFFLSGRGFACLAAGNPSIPANLPVTDFIDITHYAMLRACLTYLNMRDFESLGHGASRRRKPTSSQALFPLSPLKPTATTPPSLSPLQQQQPRWHPHHPQLISYSSSRTTTTISSNPTASTHHQRHLILTSYPFLPYAVTHLLFHLLSPTRFRYFFPQRALLAALAADGFRLWKRWTSLLGAADPDAIVAMHAAPGARAAPLLSPVFGARFRLERVLRKLARLANTRVSAVVLHFPGSPACNRCSPAAPMYAARSHVRTTLLHAPCARRCLVAQQARRTLAAAATSAASAATDVGTAHNAIAQQLRDTGVWAYLRGRRRGKNTDKYRVNVVSEELCDDILNYIKPTMARHEGCDILDIFPGVGVWSRKLNDLLKPRSHLLLEPDEEYYRPFLQPLLERPGTQLLPESGIVWEQLNKILNPTYLPHQVERRYSADETPERNDTLLVTMNLSMHPKRKFRSFDSLAQLVLFQVIASIRPASLFHKYGLVRMLLWIPDQEKGAIMPRTVQRRKKMAIEAEISTDYVCEVAGAEVVDSGSGRGQWYRRDSGMDLYSTAQTLERMRRGGFVMPPGREPEHLLEFLKQNGAVPSDDELAYGQERAAYTAELHELETAQAEGRLQQGSAAYARLKALQYWVKWSVKRTGKIGNILRERHEIVQAFVNAGSDQALLERAAKMGEDWCKKVDSLDRSMRADVLLQRDNMHILYQDPPVMNWDRRYVEPLRVRAHEFYPAVPSALLDIQPKAAARVLRDIGPRSTRGGDTFDLVLRSLSQRGSEPITKALNTIFPGAGDGVFPYCPSLADPAAGGSPIRDVGEVTTRSMNERQFVEIAERWMQWPFRPTYAELVSRTVEDFSDDIEESPSGNSMSPNVD</sequence>
<evidence type="ECO:0000313" key="4">
    <source>
        <dbReference type="EMBL" id="AEO67669.1"/>
    </source>
</evidence>
<feature type="compositionally biased region" description="Low complexity" evidence="2">
    <location>
        <begin position="868"/>
        <end position="899"/>
    </location>
</feature>
<dbReference type="InterPro" id="IPR029063">
    <property type="entry name" value="SAM-dependent_MTases_sf"/>
</dbReference>
<dbReference type="OrthoDB" id="7464126at2759"/>
<keyword evidence="1" id="KW-0677">Repeat</keyword>
<organism evidence="4 5">
    <name type="scientific">Thermothielavioides terrestris (strain ATCC 38088 / NRRL 8126)</name>
    <name type="common">Thielavia terrestris</name>
    <dbReference type="NCBI Taxonomy" id="578455"/>
    <lineage>
        <taxon>Eukaryota</taxon>
        <taxon>Fungi</taxon>
        <taxon>Dikarya</taxon>
        <taxon>Ascomycota</taxon>
        <taxon>Pezizomycotina</taxon>
        <taxon>Sordariomycetes</taxon>
        <taxon>Sordariomycetidae</taxon>
        <taxon>Sordariales</taxon>
        <taxon>Chaetomiaceae</taxon>
        <taxon>Thermothielavioides</taxon>
        <taxon>Thermothielavioides terrestris</taxon>
    </lineage>
</organism>
<dbReference type="eggNOG" id="ENOG502QY7G">
    <property type="taxonomic scope" value="Eukaryota"/>
</dbReference>
<gene>
    <name evidence="4" type="ORF">THITE_2154984</name>
</gene>
<dbReference type="Proteomes" id="UP000008181">
    <property type="component" value="Chromosome 3"/>
</dbReference>
<dbReference type="InterPro" id="IPR027417">
    <property type="entry name" value="P-loop_NTPase"/>
</dbReference>
<evidence type="ECO:0000256" key="2">
    <source>
        <dbReference type="SAM" id="MobiDB-lite"/>
    </source>
</evidence>
<dbReference type="KEGG" id="ttt:THITE_2154984"/>
<dbReference type="Gene3D" id="3.40.50.300">
    <property type="entry name" value="P-loop containing nucleotide triphosphate hydrolases"/>
    <property type="match status" value="1"/>
</dbReference>
<evidence type="ECO:0000313" key="5">
    <source>
        <dbReference type="Proteomes" id="UP000008181"/>
    </source>
</evidence>
<dbReference type="Pfam" id="PF24883">
    <property type="entry name" value="NPHP3_N"/>
    <property type="match status" value="1"/>
</dbReference>
<keyword evidence="5" id="KW-1185">Reference proteome</keyword>
<protein>
    <recommendedName>
        <fullName evidence="3">Nephrocystin 3-like N-terminal domain-containing protein</fullName>
    </recommendedName>
</protein>
<dbReference type="PANTHER" id="PTHR10039:SF17">
    <property type="entry name" value="FUNGAL STAND N-TERMINAL GOODBYE DOMAIN-CONTAINING PROTEIN-RELATED"/>
    <property type="match status" value="1"/>
</dbReference>
<dbReference type="RefSeq" id="XP_003654005.1">
    <property type="nucleotide sequence ID" value="XM_003653957.1"/>
</dbReference>